<evidence type="ECO:0000313" key="1">
    <source>
        <dbReference type="EMBL" id="KAJ7566949.1"/>
    </source>
</evidence>
<gene>
    <name evidence="1" type="ORF">O6H91_02G124900</name>
</gene>
<accession>A0ACC2EKC5</accession>
<keyword evidence="2" id="KW-1185">Reference proteome</keyword>
<dbReference type="EMBL" id="CM055093">
    <property type="protein sequence ID" value="KAJ7566949.1"/>
    <property type="molecule type" value="Genomic_DNA"/>
</dbReference>
<organism evidence="1 2">
    <name type="scientific">Diphasiastrum complanatum</name>
    <name type="common">Issler's clubmoss</name>
    <name type="synonym">Lycopodium complanatum</name>
    <dbReference type="NCBI Taxonomy" id="34168"/>
    <lineage>
        <taxon>Eukaryota</taxon>
        <taxon>Viridiplantae</taxon>
        <taxon>Streptophyta</taxon>
        <taxon>Embryophyta</taxon>
        <taxon>Tracheophyta</taxon>
        <taxon>Lycopodiopsida</taxon>
        <taxon>Lycopodiales</taxon>
        <taxon>Lycopodiaceae</taxon>
        <taxon>Lycopodioideae</taxon>
        <taxon>Diphasiastrum</taxon>
    </lineage>
</organism>
<dbReference type="Proteomes" id="UP001162992">
    <property type="component" value="Chromosome 2"/>
</dbReference>
<sequence>MKLAESRAAGHLSARKSNAATGPVNGKLFTATGNAISKDGTGNIIPKDGAAQRRVYGKKHETACSVKKVREAANALLLKQRIGSRGAEIRKKHNETAHRCIVQPSSKKSAPSCMPEKLMLLNEFYEGLEAAISLLRIRRQICTFSSICGTIESLTKRRFLRSHLLKMKHIFPEVLHLENVVIQDPDTLCMKKDLRITLLPLPPALGLGSLGEGNESPNCNLSAQTVRRRKEFHIRLLRFVKSHPQEEDITEAPLPRDASEGRTPPPSMTEAGSKAITSSSSIKLVEPSDGEVHEEPKTAKESVSENEQLPSSTASPLWINPGRSQKNLDLEASVVSVTSHFPPPFKPFFSSKGHLSAVSFSVPSVNSIVGRTSQDKNCSRKLSMDSQPLLSAGNAEDISLVPLIDSSEACTKSRRQLFHHDNEDHLQHSPAAMKSYSSEVSSTTKVLASSTQISLSSSPSLSPISTSDFSSPQTQDRSGRNTSVAPSQFATPVASLPKAVVLSSEASPATTPYHSSPQATPLKLAAVSLHRHRIIKSLDFHSPSKAALPSTVPHRSDTDSASQSDLMASPISAISHISSLTTTPNNTPSSKRIILNKTPSSVRADETPSRNDCKTPFKTPTAPLKAANSEQPFTLKRSKLNLEPLFSGKDESFKVMTEDPLNVKNATISEIVDTTDDSFTASPQKKQRGLHSANRKGSTFESDLDIIKSLSPALLQSIKEKEKMIYEQEKGNVAHSRRRQQMLAGLPQLFNMLRVTFQSQNRSVMTHKELIRKILSSYNDITDQTEVYDRMQLMLELAPEWISAKPSLNGETLYRIQKTADVAAIRKRLAAAH</sequence>
<evidence type="ECO:0000313" key="2">
    <source>
        <dbReference type="Proteomes" id="UP001162992"/>
    </source>
</evidence>
<protein>
    <submittedName>
        <fullName evidence="1">Uncharacterized protein</fullName>
    </submittedName>
</protein>
<reference evidence="2" key="1">
    <citation type="journal article" date="2024" name="Proc. Natl. Acad. Sci. U.S.A.">
        <title>Extraordinary preservation of gene collinearity over three hundred million years revealed in homosporous lycophytes.</title>
        <authorList>
            <person name="Li C."/>
            <person name="Wickell D."/>
            <person name="Kuo L.Y."/>
            <person name="Chen X."/>
            <person name="Nie B."/>
            <person name="Liao X."/>
            <person name="Peng D."/>
            <person name="Ji J."/>
            <person name="Jenkins J."/>
            <person name="Williams M."/>
            <person name="Shu S."/>
            <person name="Plott C."/>
            <person name="Barry K."/>
            <person name="Rajasekar S."/>
            <person name="Grimwood J."/>
            <person name="Han X."/>
            <person name="Sun S."/>
            <person name="Hou Z."/>
            <person name="He W."/>
            <person name="Dai G."/>
            <person name="Sun C."/>
            <person name="Schmutz J."/>
            <person name="Leebens-Mack J.H."/>
            <person name="Li F.W."/>
            <person name="Wang L."/>
        </authorList>
    </citation>
    <scope>NUCLEOTIDE SEQUENCE [LARGE SCALE GENOMIC DNA]</scope>
    <source>
        <strain evidence="2">cv. PW_Plant_1</strain>
    </source>
</reference>
<comment type="caution">
    <text evidence="1">The sequence shown here is derived from an EMBL/GenBank/DDBJ whole genome shotgun (WGS) entry which is preliminary data.</text>
</comment>
<proteinExistence type="predicted"/>
<name>A0ACC2EKC5_DIPCM</name>